<dbReference type="Pfam" id="PF01425">
    <property type="entry name" value="Amidase"/>
    <property type="match status" value="2"/>
</dbReference>
<evidence type="ECO:0000313" key="5">
    <source>
        <dbReference type="Proteomes" id="UP001054857"/>
    </source>
</evidence>
<feature type="region of interest" description="Disordered" evidence="2">
    <location>
        <begin position="506"/>
        <end position="548"/>
    </location>
</feature>
<dbReference type="InterPro" id="IPR020556">
    <property type="entry name" value="Amidase_CS"/>
</dbReference>
<dbReference type="Gene3D" id="3.90.1300.10">
    <property type="entry name" value="Amidase signature (AS) domain"/>
    <property type="match status" value="1"/>
</dbReference>
<feature type="region of interest" description="Disordered" evidence="2">
    <location>
        <begin position="93"/>
        <end position="118"/>
    </location>
</feature>
<dbReference type="GO" id="GO:0003824">
    <property type="term" value="F:catalytic activity"/>
    <property type="evidence" value="ECO:0007669"/>
    <property type="project" value="InterPro"/>
</dbReference>
<protein>
    <recommendedName>
        <fullName evidence="3">Amidase domain-containing protein</fullName>
    </recommendedName>
</protein>
<dbReference type="PROSITE" id="PS00571">
    <property type="entry name" value="AMIDASES"/>
    <property type="match status" value="1"/>
</dbReference>
<feature type="compositionally biased region" description="Low complexity" evidence="2">
    <location>
        <begin position="525"/>
        <end position="538"/>
    </location>
</feature>
<dbReference type="InterPro" id="IPR000120">
    <property type="entry name" value="Amidase"/>
</dbReference>
<keyword evidence="5" id="KW-1185">Reference proteome</keyword>
<reference evidence="4 5" key="1">
    <citation type="journal article" date="2021" name="Sci. Rep.">
        <title>Genome sequencing of the multicellular alga Astrephomene provides insights into convergent evolution of germ-soma differentiation.</title>
        <authorList>
            <person name="Yamashita S."/>
            <person name="Yamamoto K."/>
            <person name="Matsuzaki R."/>
            <person name="Suzuki S."/>
            <person name="Yamaguchi H."/>
            <person name="Hirooka S."/>
            <person name="Minakuchi Y."/>
            <person name="Miyagishima S."/>
            <person name="Kawachi M."/>
            <person name="Toyoda A."/>
            <person name="Nozaki H."/>
        </authorList>
    </citation>
    <scope>NUCLEOTIDE SEQUENCE [LARGE SCALE GENOMIC DNA]</scope>
    <source>
        <strain evidence="4 5">NIES-4017</strain>
    </source>
</reference>
<organism evidence="4 5">
    <name type="scientific">Astrephomene gubernaculifera</name>
    <dbReference type="NCBI Taxonomy" id="47775"/>
    <lineage>
        <taxon>Eukaryota</taxon>
        <taxon>Viridiplantae</taxon>
        <taxon>Chlorophyta</taxon>
        <taxon>core chlorophytes</taxon>
        <taxon>Chlorophyceae</taxon>
        <taxon>CS clade</taxon>
        <taxon>Chlamydomonadales</taxon>
        <taxon>Astrephomenaceae</taxon>
        <taxon>Astrephomene</taxon>
    </lineage>
</organism>
<feature type="non-terminal residue" evidence="4">
    <location>
        <position position="1"/>
    </location>
</feature>
<evidence type="ECO:0000256" key="1">
    <source>
        <dbReference type="ARBA" id="ARBA00009199"/>
    </source>
</evidence>
<evidence type="ECO:0000313" key="4">
    <source>
        <dbReference type="EMBL" id="GFR49502.1"/>
    </source>
</evidence>
<dbReference type="Gene3D" id="3.40.50.300">
    <property type="entry name" value="P-loop containing nucleotide triphosphate hydrolases"/>
    <property type="match status" value="1"/>
</dbReference>
<dbReference type="PANTHER" id="PTHR11895:SF67">
    <property type="entry name" value="AMIDASE DOMAIN-CONTAINING PROTEIN"/>
    <property type="match status" value="1"/>
</dbReference>
<dbReference type="InterPro" id="IPR023631">
    <property type="entry name" value="Amidase_dom"/>
</dbReference>
<dbReference type="SUPFAM" id="SSF75304">
    <property type="entry name" value="Amidase signature (AS) enzymes"/>
    <property type="match status" value="1"/>
</dbReference>
<feature type="domain" description="Amidase" evidence="3">
    <location>
        <begin position="562"/>
        <end position="764"/>
    </location>
</feature>
<gene>
    <name evidence="4" type="ORF">Agub_g11539</name>
</gene>
<accession>A0AAD3DYE4</accession>
<dbReference type="PANTHER" id="PTHR11895">
    <property type="entry name" value="TRANSAMIDASE"/>
    <property type="match status" value="1"/>
</dbReference>
<name>A0AAD3DYE4_9CHLO</name>
<dbReference type="InterPro" id="IPR027417">
    <property type="entry name" value="P-loop_NTPase"/>
</dbReference>
<dbReference type="EMBL" id="BMAR01000030">
    <property type="protein sequence ID" value="GFR49502.1"/>
    <property type="molecule type" value="Genomic_DNA"/>
</dbReference>
<feature type="compositionally biased region" description="Low complexity" evidence="2">
    <location>
        <begin position="506"/>
        <end position="516"/>
    </location>
</feature>
<proteinExistence type="inferred from homology"/>
<feature type="region of interest" description="Disordered" evidence="2">
    <location>
        <begin position="1117"/>
        <end position="1142"/>
    </location>
</feature>
<feature type="domain" description="Amidase" evidence="3">
    <location>
        <begin position="262"/>
        <end position="469"/>
    </location>
</feature>
<dbReference type="Proteomes" id="UP001054857">
    <property type="component" value="Unassembled WGS sequence"/>
</dbReference>
<evidence type="ECO:0000256" key="2">
    <source>
        <dbReference type="SAM" id="MobiDB-lite"/>
    </source>
</evidence>
<dbReference type="SUPFAM" id="SSF52540">
    <property type="entry name" value="P-loop containing nucleoside triphosphate hydrolases"/>
    <property type="match status" value="1"/>
</dbReference>
<comment type="similarity">
    <text evidence="1">Belongs to the amidase family.</text>
</comment>
<comment type="caution">
    <text evidence="4">The sequence shown here is derived from an EMBL/GenBank/DDBJ whole genome shotgun (WGS) entry which is preliminary data.</text>
</comment>
<dbReference type="InterPro" id="IPR036928">
    <property type="entry name" value="AS_sf"/>
</dbReference>
<sequence>MNPAGSVPEHLPPAKDVTTGPYEVKELQAPVLRGLALGIAVRVFESWLGQFLYPVLAHQSGITQVLQGPRLPEAPLFTPVVSLITTEPEEHAEALDVNFPEDSTDPASDAEDSEGHVDDEHAMACRAIRRALRRGLLPHLQQLEHTQPSTTASVNNNADLKAASAETAQDVTVGYPAEMPSRDHDQIPLEPRPFTGGATILDYARAYRSGSVTPSQVAERIIAFVEAGRTGGASGAGGGGVGGGGAAALPPQGVGWFADWRPEVVRLEAEESSRRLRCGRPRSLLEGVPFAVKDLVDAAPYDTAAGTCFLGAERPVVSDAPFISLLRRLGAVLLGKTSMHEIGLGITGLNIRGGGGGTGGGGGGATALNPYALGCREGSGPQLHYCGGSSSGSAAVVAAGLCPFALGSDGGGSIRIPSSHCGLVGLKPGWGRVGAAVGAVDLDCSVASLGPLAGCVQDAALLYAIMSLPALTTTRQPTTAAAVAGEATAATTATAAAAAPAAAATPESAAAAAAEAPPAPKHPQPAHTTPAPHSAAPTSLPPLLLPSQWPMGHPAPAPSLESWQPLRGLRIGVYEEWFSHASPRVVDCCRAALAALQSLGAALLPVVVPELEPLRVAHSVTIVSEMRHNFRDRCASPRLRAAFNPDVRLALANARFWSPGDYLTAQRIRARANVHFRRVLSQVHVIATPTTPSPAPSIHPEALRGGESNLRQVSRMMRFVLAANMLGLPAVSLPLAQRGDDPDVEGPPDEHDGSELLPIGLNTVPEDGMDAVAAAAAQAADALPDVDAMAGFDMTKPEGRYAYDAVTRCSDVHLPNGHGADAVSFVRRATPEDGPMLRAAEQRLKQFVLSDAEVAPAANSDSHQRLHVAGGHHGDPVRAWVTTIDSITGASTDIHLRPGTAPPYVHMATPPTPEQTIQLFTLSAEQGVAFLLIHRAFMADIQHQPQPPLHLMVVGGPGTGKSQTIKAALWHTFQHGHRDWLATTAYTWCAVITVNTPYHRGLSTSTMFQLGWGRGRQQQSSRAGEQVRKNVPGGAVSFDELSFLSLQHLGQINASASRHLQRPPHLSRSGAGYSMLAGRHVIMSGDILQHRPPNGRPLYTFAEGLEKDRNYLARLRSGDTTAPRGIPPLPKQKKPRPPTREEEAGLDFYRAIAFIILLSKQQRQDDTPSGRLLTRLASVFSGGQDVNRRTIEELVRQLNSRVVPDLAALGSSDPRVVLQRNQPRHGLNIRLIKLQAAHQGRRLVVWKARHARTGHNALPLNEAGQRAASMAPDEGYEQFTPDTWYFEGAKFLVLDNNGPDAGSCHNNTVVTCGLLTDKEEPDDTGEGPYRRLQFVPRAVFVRPAAGNTDLSVLRGLLDYDETRAAFVVTPRWSGAQKVVFPDRTVVSDGEPAVNSASLKRFN</sequence>
<evidence type="ECO:0000259" key="3">
    <source>
        <dbReference type="Pfam" id="PF01425"/>
    </source>
</evidence>
<feature type="compositionally biased region" description="Acidic residues" evidence="2">
    <location>
        <begin position="102"/>
        <end position="112"/>
    </location>
</feature>